<feature type="compositionally biased region" description="Acidic residues" evidence="3">
    <location>
        <begin position="317"/>
        <end position="334"/>
    </location>
</feature>
<comment type="caution">
    <text evidence="6">The sequence shown here is derived from an EMBL/GenBank/DDBJ whole genome shotgun (WGS) entry which is preliminary data.</text>
</comment>
<dbReference type="Proteomes" id="UP001046870">
    <property type="component" value="Chromosome 16"/>
</dbReference>
<feature type="compositionally biased region" description="Basic and acidic residues" evidence="3">
    <location>
        <begin position="174"/>
        <end position="184"/>
    </location>
</feature>
<dbReference type="PROSITE" id="PS50105">
    <property type="entry name" value="SAM_DOMAIN"/>
    <property type="match status" value="1"/>
</dbReference>
<proteinExistence type="predicted"/>
<evidence type="ECO:0000256" key="2">
    <source>
        <dbReference type="PROSITE-ProRule" id="PRU00191"/>
    </source>
</evidence>
<dbReference type="SMART" id="SM00454">
    <property type="entry name" value="SAM"/>
    <property type="match status" value="1"/>
</dbReference>
<dbReference type="OrthoDB" id="10044490at2759"/>
<name>A0A9D3T5M1_MEGAT</name>
<feature type="compositionally biased region" description="Polar residues" evidence="3">
    <location>
        <begin position="284"/>
        <end position="297"/>
    </location>
</feature>
<dbReference type="SUPFAM" id="SSF47769">
    <property type="entry name" value="SAM/Pointed domain"/>
    <property type="match status" value="1"/>
</dbReference>
<gene>
    <name evidence="6" type="ORF">MATL_G00187890</name>
</gene>
<dbReference type="GO" id="GO:0005737">
    <property type="term" value="C:cytoplasm"/>
    <property type="evidence" value="ECO:0007669"/>
    <property type="project" value="UniProtKB-ARBA"/>
</dbReference>
<dbReference type="GO" id="GO:0007169">
    <property type="term" value="P:cell surface receptor protein tyrosine kinase signaling pathway"/>
    <property type="evidence" value="ECO:0007669"/>
    <property type="project" value="TreeGrafter"/>
</dbReference>
<dbReference type="PROSITE" id="PS50001">
    <property type="entry name" value="SH2"/>
    <property type="match status" value="1"/>
</dbReference>
<evidence type="ECO:0000256" key="1">
    <source>
        <dbReference type="ARBA" id="ARBA00022999"/>
    </source>
</evidence>
<feature type="region of interest" description="Disordered" evidence="3">
    <location>
        <begin position="100"/>
        <end position="431"/>
    </location>
</feature>
<dbReference type="SUPFAM" id="SSF55550">
    <property type="entry name" value="SH2 domain"/>
    <property type="match status" value="1"/>
</dbReference>
<feature type="domain" description="SAM" evidence="5">
    <location>
        <begin position="15"/>
        <end position="73"/>
    </location>
</feature>
<evidence type="ECO:0000259" key="4">
    <source>
        <dbReference type="PROSITE" id="PS50001"/>
    </source>
</evidence>
<evidence type="ECO:0000313" key="7">
    <source>
        <dbReference type="Proteomes" id="UP001046870"/>
    </source>
</evidence>
<organism evidence="6 7">
    <name type="scientific">Megalops atlanticus</name>
    <name type="common">Tarpon</name>
    <name type="synonym">Clupea gigantea</name>
    <dbReference type="NCBI Taxonomy" id="7932"/>
    <lineage>
        <taxon>Eukaryota</taxon>
        <taxon>Metazoa</taxon>
        <taxon>Chordata</taxon>
        <taxon>Craniata</taxon>
        <taxon>Vertebrata</taxon>
        <taxon>Euteleostomi</taxon>
        <taxon>Actinopterygii</taxon>
        <taxon>Neopterygii</taxon>
        <taxon>Teleostei</taxon>
        <taxon>Elopiformes</taxon>
        <taxon>Megalopidae</taxon>
        <taxon>Megalops</taxon>
    </lineage>
</organism>
<dbReference type="InterPro" id="IPR013761">
    <property type="entry name" value="SAM/pointed_sf"/>
</dbReference>
<keyword evidence="7" id="KW-1185">Reference proteome</keyword>
<dbReference type="PANTHER" id="PTHR14098:SF3">
    <property type="entry name" value="B-CELL LINKER PROTEIN"/>
    <property type="match status" value="1"/>
</dbReference>
<dbReference type="InterPro" id="IPR001660">
    <property type="entry name" value="SAM"/>
</dbReference>
<feature type="compositionally biased region" description="Low complexity" evidence="3">
    <location>
        <begin position="397"/>
        <end position="407"/>
    </location>
</feature>
<protein>
    <recommendedName>
        <fullName evidence="8">B-cell linker protein</fullName>
    </recommendedName>
</protein>
<reference evidence="6" key="1">
    <citation type="submission" date="2021-01" db="EMBL/GenBank/DDBJ databases">
        <authorList>
            <person name="Zahm M."/>
            <person name="Roques C."/>
            <person name="Cabau C."/>
            <person name="Klopp C."/>
            <person name="Donnadieu C."/>
            <person name="Jouanno E."/>
            <person name="Lampietro C."/>
            <person name="Louis A."/>
            <person name="Herpin A."/>
            <person name="Echchiki A."/>
            <person name="Berthelot C."/>
            <person name="Parey E."/>
            <person name="Roest-Crollius H."/>
            <person name="Braasch I."/>
            <person name="Postlethwait J."/>
            <person name="Bobe J."/>
            <person name="Montfort J."/>
            <person name="Bouchez O."/>
            <person name="Begum T."/>
            <person name="Mejri S."/>
            <person name="Adams A."/>
            <person name="Chen W.-J."/>
            <person name="Guiguen Y."/>
        </authorList>
    </citation>
    <scope>NUCLEOTIDE SEQUENCE</scope>
    <source>
        <strain evidence="6">YG-15Mar2019-1</strain>
        <tissue evidence="6">Brain</tissue>
    </source>
</reference>
<evidence type="ECO:0008006" key="8">
    <source>
        <dbReference type="Google" id="ProtNLM"/>
    </source>
</evidence>
<keyword evidence="1 2" id="KW-0727">SH2 domain</keyword>
<feature type="compositionally biased region" description="Acidic residues" evidence="3">
    <location>
        <begin position="120"/>
        <end position="150"/>
    </location>
</feature>
<evidence type="ECO:0000259" key="5">
    <source>
        <dbReference type="PROSITE" id="PS50105"/>
    </source>
</evidence>
<dbReference type="CDD" id="cd09929">
    <property type="entry name" value="SH2_BLNK_SLP-76"/>
    <property type="match status" value="1"/>
</dbReference>
<dbReference type="AlphaFoldDB" id="A0A9D3T5M1"/>
<feature type="compositionally biased region" description="Basic and acidic residues" evidence="3">
    <location>
        <begin position="364"/>
        <end position="376"/>
    </location>
</feature>
<dbReference type="PANTHER" id="PTHR14098">
    <property type="entry name" value="SH2 DOMAIN CONTAINING PROTEIN"/>
    <property type="match status" value="1"/>
</dbReference>
<dbReference type="InterPro" id="IPR000980">
    <property type="entry name" value="SH2"/>
</dbReference>
<dbReference type="Pfam" id="PF00017">
    <property type="entry name" value="SH2"/>
    <property type="match status" value="1"/>
</dbReference>
<dbReference type="SMART" id="SM00252">
    <property type="entry name" value="SH2"/>
    <property type="match status" value="1"/>
</dbReference>
<dbReference type="InterPro" id="IPR051751">
    <property type="entry name" value="Immunoreceptor_sig_adapters"/>
</dbReference>
<sequence length="547" mass="61554">MSAVYLPTKEQCEGWSTEQVADFLTQNGMQQCSATIRRMKIDGLWLLNLSDNDLSRFGLMHQPQLQKMVEDIKKNDGSILNRLKRFQNEKAAFIRKTGKSTWNRLKNKPPPKVPTRDYNADEDGDTDEWSGSEFDSDTYEDPLEDQDDSYEPPPSEKGKRAFTPSSSASFPRGEYVDSLRDRPSHTHRKPVHPPRDPKPLLPPKPAQTEEDNEDYINPEEGADDDYIEPSEKPTPSKPTEDTKPPFVNRGVKPATSRPAVSNAESDRSNSPDLYEVPDPEDSAPSVSRLSAHLNQTLPPRASPRHHVKKPPPAPEPVENEEDEYEICDADEDEDVKSKESTLPAIRPPKPRPRGMNKPSLPLKPKADLPNTEHEARPISSKNNVQSPLPLPPDSTKSRSPLPRRISSPQPPVDRGAAPAPRNGRSAAEEEAGVYKKAWYASTCDRRAAEEALTRYKKDGAFLVRKSSGQDPSQPYTLVVLYKGRVYNIPVRHIHQTHQYALGREKKGEERFSSVSDIIENHQRNPLVLIDIQNNTKDSTKLQHAVRP</sequence>
<dbReference type="GO" id="GO:0035556">
    <property type="term" value="P:intracellular signal transduction"/>
    <property type="evidence" value="ECO:0007669"/>
    <property type="project" value="TreeGrafter"/>
</dbReference>
<dbReference type="Gene3D" id="3.30.505.10">
    <property type="entry name" value="SH2 domain"/>
    <property type="match status" value="1"/>
</dbReference>
<evidence type="ECO:0000313" key="6">
    <source>
        <dbReference type="EMBL" id="KAG7462734.1"/>
    </source>
</evidence>
<dbReference type="EMBL" id="JAFDVH010000016">
    <property type="protein sequence ID" value="KAG7462734.1"/>
    <property type="molecule type" value="Genomic_DNA"/>
</dbReference>
<evidence type="ECO:0000256" key="3">
    <source>
        <dbReference type="SAM" id="MobiDB-lite"/>
    </source>
</evidence>
<dbReference type="Pfam" id="PF00536">
    <property type="entry name" value="SAM_1"/>
    <property type="match status" value="1"/>
</dbReference>
<dbReference type="FunFam" id="3.30.505.10:FF:000016">
    <property type="entry name" value="B-cell linker protein isoform 2"/>
    <property type="match status" value="1"/>
</dbReference>
<dbReference type="InterPro" id="IPR036860">
    <property type="entry name" value="SH2_dom_sf"/>
</dbReference>
<feature type="compositionally biased region" description="Acidic residues" evidence="3">
    <location>
        <begin position="208"/>
        <end position="228"/>
    </location>
</feature>
<feature type="domain" description="SH2" evidence="4">
    <location>
        <begin position="438"/>
        <end position="545"/>
    </location>
</feature>
<accession>A0A9D3T5M1</accession>
<dbReference type="Gene3D" id="1.10.150.50">
    <property type="entry name" value="Transcription Factor, Ets-1"/>
    <property type="match status" value="1"/>
</dbReference>